<dbReference type="OrthoDB" id="46222at2157"/>
<dbReference type="CDD" id="cd00761">
    <property type="entry name" value="Glyco_tranf_GTA_type"/>
    <property type="match status" value="1"/>
</dbReference>
<keyword evidence="2" id="KW-0808">Transferase</keyword>
<proteinExistence type="predicted"/>
<name>A0A0D6JVL9_9EURY</name>
<dbReference type="AlphaFoldDB" id="A0A0D6JVL9"/>
<evidence type="ECO:0000259" key="1">
    <source>
        <dbReference type="Pfam" id="PF00535"/>
    </source>
</evidence>
<keyword evidence="3" id="KW-1185">Reference proteome</keyword>
<dbReference type="Pfam" id="PF00535">
    <property type="entry name" value="Glycos_transf_2"/>
    <property type="match status" value="1"/>
</dbReference>
<evidence type="ECO:0000313" key="3">
    <source>
        <dbReference type="Proteomes" id="UP000198902"/>
    </source>
</evidence>
<sequence length="304" mass="33268">MPTVSVIIPTYNRADALPRAIDSALDQTLSDVEVIVVDDASTDDTASVVTAYDDPRVNYLVHETNRGGSAARNTGIADASGDYIALLDSDDEWAQTKLERQVETLERRSDEWVAAYCGTEILDDGDANPLVERAKTLLGDHGSREGAEGGEELVKEILMENLHTSAGSTLVVESEVVDRIDGFDESFDRYQDTEFLIRVLKQGKLAYVDEPLLRRYPSGGPSADTVRRANAHFLKTFAEEVVELETRGYDVTGTHQYALAAQYLREGRFDTGLSYLRAGATPAPAQLPGLVYSVARGVQSRMST</sequence>
<dbReference type="PANTHER" id="PTHR43685">
    <property type="entry name" value="GLYCOSYLTRANSFERASE"/>
    <property type="match status" value="1"/>
</dbReference>
<reference evidence="3" key="1">
    <citation type="submission" date="2015-03" db="EMBL/GenBank/DDBJ databases">
        <authorList>
            <person name="Urmite Genomes"/>
        </authorList>
    </citation>
    <scope>NUCLEOTIDE SEQUENCE [LARGE SCALE GENOMIC DNA]</scope>
    <source>
        <strain evidence="3">Arc-Hr</strain>
    </source>
</reference>
<dbReference type="InterPro" id="IPR050834">
    <property type="entry name" value="Glycosyltransf_2"/>
</dbReference>
<dbReference type="SUPFAM" id="SSF53448">
    <property type="entry name" value="Nucleotide-diphospho-sugar transferases"/>
    <property type="match status" value="1"/>
</dbReference>
<dbReference type="PANTHER" id="PTHR43685:SF2">
    <property type="entry name" value="GLYCOSYLTRANSFERASE 2-LIKE DOMAIN-CONTAINING PROTEIN"/>
    <property type="match status" value="1"/>
</dbReference>
<accession>A0A0D6JVL9</accession>
<dbReference type="Proteomes" id="UP000198902">
    <property type="component" value="Unassembled WGS sequence"/>
</dbReference>
<evidence type="ECO:0000313" key="2">
    <source>
        <dbReference type="EMBL" id="CQR52980.1"/>
    </source>
</evidence>
<protein>
    <submittedName>
        <fullName evidence="2">UDP-Glc:alpha-D-GlcNAc-diphosphoundecaprenol beta-1,3-glucosyltransferase WfgD</fullName>
    </submittedName>
</protein>
<organism evidence="2 3">
    <name type="scientific">Haloferax massiliensis</name>
    <dbReference type="NCBI Taxonomy" id="1476858"/>
    <lineage>
        <taxon>Archaea</taxon>
        <taxon>Methanobacteriati</taxon>
        <taxon>Methanobacteriota</taxon>
        <taxon>Stenosarchaea group</taxon>
        <taxon>Halobacteria</taxon>
        <taxon>Halobacteriales</taxon>
        <taxon>Haloferacaceae</taxon>
        <taxon>Haloferax</taxon>
    </lineage>
</organism>
<gene>
    <name evidence="2" type="primary">wfgD</name>
    <name evidence="2" type="ORF">BN996_03398</name>
</gene>
<dbReference type="Gene3D" id="3.90.550.10">
    <property type="entry name" value="Spore Coat Polysaccharide Biosynthesis Protein SpsA, Chain A"/>
    <property type="match status" value="1"/>
</dbReference>
<dbReference type="InterPro" id="IPR029044">
    <property type="entry name" value="Nucleotide-diphossugar_trans"/>
</dbReference>
<dbReference type="EMBL" id="CSTE01000005">
    <property type="protein sequence ID" value="CQR52980.1"/>
    <property type="molecule type" value="Genomic_DNA"/>
</dbReference>
<dbReference type="GO" id="GO:0016740">
    <property type="term" value="F:transferase activity"/>
    <property type="evidence" value="ECO:0007669"/>
    <property type="project" value="UniProtKB-KW"/>
</dbReference>
<dbReference type="RefSeq" id="WP_089780977.1">
    <property type="nucleotide sequence ID" value="NZ_CABLRR010000005.1"/>
</dbReference>
<dbReference type="InterPro" id="IPR001173">
    <property type="entry name" value="Glyco_trans_2-like"/>
</dbReference>
<feature type="domain" description="Glycosyltransferase 2-like" evidence="1">
    <location>
        <begin position="5"/>
        <end position="108"/>
    </location>
</feature>